<evidence type="ECO:0000256" key="7">
    <source>
        <dbReference type="PIRSR" id="PIRSR630616-1"/>
    </source>
</evidence>
<feature type="binding site" evidence="8">
    <location>
        <position position="278"/>
    </location>
    <ligand>
        <name>ATP</name>
        <dbReference type="ChEBI" id="CHEBI:30616"/>
    </ligand>
</feature>
<dbReference type="Proteomes" id="UP000187209">
    <property type="component" value="Unassembled WGS sequence"/>
</dbReference>
<dbReference type="InterPro" id="IPR030616">
    <property type="entry name" value="Aur-like"/>
</dbReference>
<feature type="domain" description="Protein kinase" evidence="10">
    <location>
        <begin position="134"/>
        <end position="390"/>
    </location>
</feature>
<feature type="cross-link" description="Glycyl lysine isopeptide (Lys-Gly) (interchain with G-Cter in SUMO2)" evidence="9">
    <location>
        <position position="259"/>
    </location>
</feature>
<evidence type="ECO:0000256" key="4">
    <source>
        <dbReference type="ARBA" id="ARBA00022741"/>
    </source>
</evidence>
<dbReference type="CDD" id="cd05117">
    <property type="entry name" value="STKc_CAMK"/>
    <property type="match status" value="1"/>
</dbReference>
<dbReference type="GO" id="GO:0004674">
    <property type="term" value="F:protein serine/threonine kinase activity"/>
    <property type="evidence" value="ECO:0007669"/>
    <property type="project" value="UniProtKB-KW"/>
</dbReference>
<dbReference type="InterPro" id="IPR011009">
    <property type="entry name" value="Kinase-like_dom_sf"/>
</dbReference>
<keyword evidence="6 8" id="KW-0067">ATP-binding</keyword>
<keyword evidence="5" id="KW-0418">Kinase</keyword>
<dbReference type="EMBL" id="MPUH01000274">
    <property type="protein sequence ID" value="OMJ84280.1"/>
    <property type="molecule type" value="Genomic_DNA"/>
</dbReference>
<keyword evidence="4 8" id="KW-0547">Nucleotide-binding</keyword>
<dbReference type="PROSITE" id="PS00108">
    <property type="entry name" value="PROTEIN_KINASE_ST"/>
    <property type="match status" value="1"/>
</dbReference>
<dbReference type="FunFam" id="1.10.510.10:FF:000571">
    <property type="entry name" value="Maternal embryonic leucine zipper kinase"/>
    <property type="match status" value="1"/>
</dbReference>
<sequence length="422" mass="49012">MSIFQSVYSQMSDTNSFWQTDEFSNYHTKGKPYIFEGSLSFFYNNEWKENQLVKLSKSTIYFSEQPGVLVSSKIKWCLVSSFIEETSLKTIYGFTISLSSTIIQDFYTESSQSLDHWLMFLSQVSIMTTLQEDYVVIKEIDSGKFGTVYLCQDIITHEEYAMKKIFKKDFKNIKYLNQIFNEIAILRKLDHKNIIKLYKVYEDEKTICLILEYVQYGNMLKRILKKKKMHEKQVMHFARSFFEVLEYIHSKGIIHRDLKLENILMTSNIEDSEFKLADFGLACYIDKSFKSKSGSPGYMAPEILRGSPYSTKVDIFSAGIIIFILLTGTSPFVDTTTQKIIEKNTKCRINFMGNECKTMSDLAVGFVMEILRSEPTYRPTAQQALNHPWIKYKKSCDLEFTTLSPYTADKVTFSKVADNLLV</sequence>
<organism evidence="11 12">
    <name type="scientific">Stentor coeruleus</name>
    <dbReference type="NCBI Taxonomy" id="5963"/>
    <lineage>
        <taxon>Eukaryota</taxon>
        <taxon>Sar</taxon>
        <taxon>Alveolata</taxon>
        <taxon>Ciliophora</taxon>
        <taxon>Postciliodesmatophora</taxon>
        <taxon>Heterotrichea</taxon>
        <taxon>Heterotrichida</taxon>
        <taxon>Stentoridae</taxon>
        <taxon>Stentor</taxon>
    </lineage>
</organism>
<reference evidence="11 12" key="1">
    <citation type="submission" date="2016-11" db="EMBL/GenBank/DDBJ databases">
        <title>The macronuclear genome of Stentor coeruleus: a giant cell with tiny introns.</title>
        <authorList>
            <person name="Slabodnick M."/>
            <person name="Ruby J.G."/>
            <person name="Reiff S.B."/>
            <person name="Swart E.C."/>
            <person name="Gosai S."/>
            <person name="Prabakaran S."/>
            <person name="Witkowska E."/>
            <person name="Larue G.E."/>
            <person name="Fisher S."/>
            <person name="Freeman R.M."/>
            <person name="Gunawardena J."/>
            <person name="Chu W."/>
            <person name="Stover N.A."/>
            <person name="Gregory B.D."/>
            <person name="Nowacki M."/>
            <person name="Derisi J."/>
            <person name="Roy S.W."/>
            <person name="Marshall W.F."/>
            <person name="Sood P."/>
        </authorList>
    </citation>
    <scope>NUCLEOTIDE SEQUENCE [LARGE SCALE GENOMIC DNA]</scope>
    <source>
        <strain evidence="11">WM001</strain>
    </source>
</reference>
<dbReference type="OrthoDB" id="1668230at2759"/>
<feature type="binding site" evidence="8">
    <location>
        <position position="163"/>
    </location>
    <ligand>
        <name>ATP</name>
        <dbReference type="ChEBI" id="CHEBI:30616"/>
    </ligand>
</feature>
<keyword evidence="2" id="KW-0723">Serine/threonine-protein kinase</keyword>
<evidence type="ECO:0000256" key="3">
    <source>
        <dbReference type="ARBA" id="ARBA00022679"/>
    </source>
</evidence>
<comment type="caution">
    <text evidence="11">The sequence shown here is derived from an EMBL/GenBank/DDBJ whole genome shotgun (WGS) entry which is preliminary data.</text>
</comment>
<evidence type="ECO:0000259" key="10">
    <source>
        <dbReference type="PROSITE" id="PS50011"/>
    </source>
</evidence>
<proteinExistence type="predicted"/>
<evidence type="ECO:0000256" key="5">
    <source>
        <dbReference type="ARBA" id="ARBA00022777"/>
    </source>
</evidence>
<dbReference type="Gene3D" id="1.10.510.10">
    <property type="entry name" value="Transferase(Phosphotransferase) domain 1"/>
    <property type="match status" value="1"/>
</dbReference>
<protein>
    <recommendedName>
        <fullName evidence="10">Protein kinase domain-containing protein</fullName>
    </recommendedName>
</protein>
<dbReference type="Pfam" id="PF00069">
    <property type="entry name" value="Pkinase"/>
    <property type="match status" value="1"/>
</dbReference>
<evidence type="ECO:0000256" key="1">
    <source>
        <dbReference type="ARBA" id="ARBA00011245"/>
    </source>
</evidence>
<dbReference type="PROSITE" id="PS50011">
    <property type="entry name" value="PROTEIN_KINASE_DOM"/>
    <property type="match status" value="1"/>
</dbReference>
<evidence type="ECO:0000313" key="11">
    <source>
        <dbReference type="EMBL" id="OMJ84280.1"/>
    </source>
</evidence>
<feature type="active site" description="Proton acceptor" evidence="7">
    <location>
        <position position="257"/>
    </location>
</feature>
<dbReference type="InterPro" id="IPR008271">
    <property type="entry name" value="Ser/Thr_kinase_AS"/>
</dbReference>
<dbReference type="SUPFAM" id="SSF56112">
    <property type="entry name" value="Protein kinase-like (PK-like)"/>
    <property type="match status" value="1"/>
</dbReference>
<evidence type="ECO:0000313" key="12">
    <source>
        <dbReference type="Proteomes" id="UP000187209"/>
    </source>
</evidence>
<name>A0A1R2C5M0_9CILI</name>
<gene>
    <name evidence="11" type="ORF">SteCoe_14624</name>
</gene>
<dbReference type="AlphaFoldDB" id="A0A1R2C5M0"/>
<dbReference type="FunFam" id="3.30.200.20:FF:000042">
    <property type="entry name" value="Aurora kinase A"/>
    <property type="match status" value="1"/>
</dbReference>
<feature type="binding site" evidence="8">
    <location>
        <begin position="261"/>
        <end position="262"/>
    </location>
    <ligand>
        <name>ATP</name>
        <dbReference type="ChEBI" id="CHEBI:30616"/>
    </ligand>
</feature>
<dbReference type="InterPro" id="IPR000719">
    <property type="entry name" value="Prot_kinase_dom"/>
</dbReference>
<feature type="binding site" evidence="8">
    <location>
        <position position="144"/>
    </location>
    <ligand>
        <name>ATP</name>
        <dbReference type="ChEBI" id="CHEBI:30616"/>
    </ligand>
</feature>
<evidence type="ECO:0000256" key="8">
    <source>
        <dbReference type="PIRSR" id="PIRSR630616-2"/>
    </source>
</evidence>
<dbReference type="PANTHER" id="PTHR24350">
    <property type="entry name" value="SERINE/THREONINE-PROTEIN KINASE IAL-RELATED"/>
    <property type="match status" value="1"/>
</dbReference>
<keyword evidence="3" id="KW-0808">Transferase</keyword>
<keyword evidence="12" id="KW-1185">Reference proteome</keyword>
<evidence type="ECO:0000256" key="6">
    <source>
        <dbReference type="ARBA" id="ARBA00022840"/>
    </source>
</evidence>
<accession>A0A1R2C5M0</accession>
<dbReference type="SMART" id="SM00220">
    <property type="entry name" value="S_TKc"/>
    <property type="match status" value="1"/>
</dbReference>
<evidence type="ECO:0000256" key="9">
    <source>
        <dbReference type="PIRSR" id="PIRSR630616-3"/>
    </source>
</evidence>
<evidence type="ECO:0000256" key="2">
    <source>
        <dbReference type="ARBA" id="ARBA00022527"/>
    </source>
</evidence>
<dbReference type="GO" id="GO:0005524">
    <property type="term" value="F:ATP binding"/>
    <property type="evidence" value="ECO:0007669"/>
    <property type="project" value="UniProtKB-KW"/>
</dbReference>
<comment type="subunit">
    <text evidence="1">Monomer.</text>
</comment>